<evidence type="ECO:0000313" key="2">
    <source>
        <dbReference type="EMBL" id="GAF85036.1"/>
    </source>
</evidence>
<dbReference type="PANTHER" id="PTHR33531">
    <property type="entry name" value="RUBRERYTHRIN SUBFAMILY"/>
    <property type="match status" value="1"/>
</dbReference>
<proteinExistence type="predicted"/>
<dbReference type="InterPro" id="IPR012347">
    <property type="entry name" value="Ferritin-like"/>
</dbReference>
<dbReference type="EMBL" id="BARS01001026">
    <property type="protein sequence ID" value="GAF85036.1"/>
    <property type="molecule type" value="Genomic_DNA"/>
</dbReference>
<protein>
    <recommendedName>
        <fullName evidence="1">Rubrerythrin diiron-binding domain-containing protein</fullName>
    </recommendedName>
</protein>
<organism evidence="2">
    <name type="scientific">marine sediment metagenome</name>
    <dbReference type="NCBI Taxonomy" id="412755"/>
    <lineage>
        <taxon>unclassified sequences</taxon>
        <taxon>metagenomes</taxon>
        <taxon>ecological metagenomes</taxon>
    </lineage>
</organism>
<evidence type="ECO:0000259" key="1">
    <source>
        <dbReference type="Pfam" id="PF02915"/>
    </source>
</evidence>
<dbReference type="SUPFAM" id="SSF47240">
    <property type="entry name" value="Ferritin-like"/>
    <property type="match status" value="1"/>
</dbReference>
<gene>
    <name evidence="2" type="ORF">S01H1_02181</name>
</gene>
<dbReference type="CDD" id="cd01045">
    <property type="entry name" value="Ferritin_like_AB"/>
    <property type="match status" value="1"/>
</dbReference>
<sequence>MSIFFSVREAVEMAISTERSGQAFYQTASKLAREKSLEELFRGLAEEEEKHLKTFQGFYDTLKERPETTPYNWEEAKLYLKALVDSRFFTGPDTAINLAREAKDELEAIDSAINFEKDTLLFFYEMLEVVKPGDRDLVKKIIGEEKKHIRRLSTMKGKLT</sequence>
<reference evidence="2" key="1">
    <citation type="journal article" date="2014" name="Front. Microbiol.">
        <title>High frequency of phylogenetically diverse reductive dehalogenase-homologous genes in deep subseafloor sedimentary metagenomes.</title>
        <authorList>
            <person name="Kawai M."/>
            <person name="Futagami T."/>
            <person name="Toyoda A."/>
            <person name="Takaki Y."/>
            <person name="Nishi S."/>
            <person name="Hori S."/>
            <person name="Arai W."/>
            <person name="Tsubouchi T."/>
            <person name="Morono Y."/>
            <person name="Uchiyama I."/>
            <person name="Ito T."/>
            <person name="Fujiyama A."/>
            <person name="Inagaki F."/>
            <person name="Takami H."/>
        </authorList>
    </citation>
    <scope>NUCLEOTIDE SEQUENCE</scope>
    <source>
        <strain evidence="2">Expedition CK06-06</strain>
    </source>
</reference>
<dbReference type="GO" id="GO:0046872">
    <property type="term" value="F:metal ion binding"/>
    <property type="evidence" value="ECO:0007669"/>
    <property type="project" value="InterPro"/>
</dbReference>
<dbReference type="PANTHER" id="PTHR33531:SF7">
    <property type="entry name" value="HYPOTHETICAL MEMBRANE PROTEIN, CONSERVED"/>
    <property type="match status" value="1"/>
</dbReference>
<dbReference type="GO" id="GO:0016491">
    <property type="term" value="F:oxidoreductase activity"/>
    <property type="evidence" value="ECO:0007669"/>
    <property type="project" value="InterPro"/>
</dbReference>
<dbReference type="InterPro" id="IPR009078">
    <property type="entry name" value="Ferritin-like_SF"/>
</dbReference>
<dbReference type="InterPro" id="IPR003251">
    <property type="entry name" value="Rr_diiron-bd_dom"/>
</dbReference>
<dbReference type="Gene3D" id="1.20.1260.10">
    <property type="match status" value="1"/>
</dbReference>
<name>X0TCL1_9ZZZZ</name>
<dbReference type="Pfam" id="PF02915">
    <property type="entry name" value="Rubrerythrin"/>
    <property type="match status" value="1"/>
</dbReference>
<feature type="domain" description="Rubrerythrin diiron-binding" evidence="1">
    <location>
        <begin position="9"/>
        <end position="154"/>
    </location>
</feature>
<accession>X0TCL1</accession>
<dbReference type="AlphaFoldDB" id="X0TCL1"/>
<comment type="caution">
    <text evidence="2">The sequence shown here is derived from an EMBL/GenBank/DDBJ whole genome shotgun (WGS) entry which is preliminary data.</text>
</comment>